<dbReference type="RefSeq" id="WP_282001009.1">
    <property type="nucleotide sequence ID" value="NZ_AP027151.1"/>
</dbReference>
<proteinExistence type="predicted"/>
<evidence type="ECO:0008006" key="3">
    <source>
        <dbReference type="Google" id="ProtNLM"/>
    </source>
</evidence>
<evidence type="ECO:0000313" key="1">
    <source>
        <dbReference type="EMBL" id="BDV44920.1"/>
    </source>
</evidence>
<dbReference type="PANTHER" id="PTHR36508">
    <property type="entry name" value="PROTEIN SLYX"/>
    <property type="match status" value="1"/>
</dbReference>
<keyword evidence="2" id="KW-1185">Reference proteome</keyword>
<reference evidence="1 2" key="1">
    <citation type="submission" date="2022-12" db="EMBL/GenBank/DDBJ databases">
        <title>Polyphasic characterization of Geotalea uranireducens NIT-SL11 newly isolated from a complex of sewage sludge and microbially reduced graphene oxide.</title>
        <authorList>
            <person name="Xie L."/>
            <person name="Yoshida N."/>
            <person name="Meng L."/>
        </authorList>
    </citation>
    <scope>NUCLEOTIDE SEQUENCE [LARGE SCALE GENOMIC DNA]</scope>
    <source>
        <strain evidence="1 2">NIT-SL11</strain>
    </source>
</reference>
<dbReference type="PANTHER" id="PTHR36508:SF1">
    <property type="entry name" value="PROTEIN SLYX"/>
    <property type="match status" value="1"/>
</dbReference>
<protein>
    <recommendedName>
        <fullName evidence="3">SlyX protein</fullName>
    </recommendedName>
</protein>
<sequence length="67" mass="7823">MNDRLTDLEIHCMHLEQTVQELHEALFSQQQVIDRLSGELQAVKAHLRALEPSPVRRPEEDEPPPHY</sequence>
<accession>A0ABN6VWX3</accession>
<dbReference type="Gene3D" id="1.20.5.300">
    <property type="match status" value="1"/>
</dbReference>
<dbReference type="Pfam" id="PF04102">
    <property type="entry name" value="SlyX"/>
    <property type="match status" value="1"/>
</dbReference>
<name>A0ABN6VWX3_9BACT</name>
<dbReference type="EMBL" id="AP027151">
    <property type="protein sequence ID" value="BDV44920.1"/>
    <property type="molecule type" value="Genomic_DNA"/>
</dbReference>
<dbReference type="InterPro" id="IPR007236">
    <property type="entry name" value="SlyX"/>
</dbReference>
<gene>
    <name evidence="1" type="ORF">GURASL_38430</name>
</gene>
<organism evidence="1 2">
    <name type="scientific">Geotalea uraniireducens</name>
    <dbReference type="NCBI Taxonomy" id="351604"/>
    <lineage>
        <taxon>Bacteria</taxon>
        <taxon>Pseudomonadati</taxon>
        <taxon>Thermodesulfobacteriota</taxon>
        <taxon>Desulfuromonadia</taxon>
        <taxon>Geobacterales</taxon>
        <taxon>Geobacteraceae</taxon>
        <taxon>Geotalea</taxon>
    </lineage>
</organism>
<evidence type="ECO:0000313" key="2">
    <source>
        <dbReference type="Proteomes" id="UP001317705"/>
    </source>
</evidence>
<dbReference type="Proteomes" id="UP001317705">
    <property type="component" value="Chromosome"/>
</dbReference>